<dbReference type="AlphaFoldDB" id="A0A0P0RMI8"/>
<accession>A0A0P0RMI8</accession>
<evidence type="ECO:0000313" key="1">
    <source>
        <dbReference type="EMBL" id="ALL70014.1"/>
    </source>
</evidence>
<reference evidence="1 2" key="1">
    <citation type="journal article" date="2014" name="Genome Announc.">
        <title>Draft Genome Sequence of the Haloacid-Degrading Burkholderia caribensis Strain MBA4.</title>
        <authorList>
            <person name="Pan Y."/>
            <person name="Kong K.F."/>
            <person name="Tsang J.S."/>
        </authorList>
    </citation>
    <scope>NUCLEOTIDE SEQUENCE [LARGE SCALE GENOMIC DNA]</scope>
    <source>
        <strain evidence="1 2">MBA4</strain>
        <plasmid evidence="2">Plasmid</plasmid>
    </source>
</reference>
<dbReference type="KEGG" id="bcai:K788_0001628"/>
<gene>
    <name evidence="1" type="ORF">K788_0001628</name>
</gene>
<name>A0A0P0RMI8_9BURK</name>
<proteinExistence type="predicted"/>
<keyword evidence="1" id="KW-0614">Plasmid</keyword>
<protein>
    <submittedName>
        <fullName evidence="1">Uncharacterized protein</fullName>
    </submittedName>
</protein>
<evidence type="ECO:0000313" key="2">
    <source>
        <dbReference type="Proteomes" id="UP000019146"/>
    </source>
</evidence>
<organism evidence="1 2">
    <name type="scientific">Paraburkholderia caribensis MBA4</name>
    <dbReference type="NCBI Taxonomy" id="1323664"/>
    <lineage>
        <taxon>Bacteria</taxon>
        <taxon>Pseudomonadati</taxon>
        <taxon>Pseudomonadota</taxon>
        <taxon>Betaproteobacteria</taxon>
        <taxon>Burkholderiales</taxon>
        <taxon>Burkholderiaceae</taxon>
        <taxon>Paraburkholderia</taxon>
    </lineage>
</organism>
<geneLocation type="plasmid" evidence="2"/>
<dbReference type="Proteomes" id="UP000019146">
    <property type="component" value="Plasmid unnamed"/>
</dbReference>
<dbReference type="EMBL" id="CP012748">
    <property type="protein sequence ID" value="ALL70014.1"/>
    <property type="molecule type" value="Genomic_DNA"/>
</dbReference>
<sequence length="47" mass="5415">MFPEWRQSAARFLFSRNAQAWEAVPHRFDVSYTEKACRKPAALSLSG</sequence>